<reference evidence="1" key="2">
    <citation type="journal article" date="2015" name="Fish Shellfish Immunol.">
        <title>Early steps in the European eel (Anguilla anguilla)-Vibrio vulnificus interaction in the gills: Role of the RtxA13 toxin.</title>
        <authorList>
            <person name="Callol A."/>
            <person name="Pajuelo D."/>
            <person name="Ebbesson L."/>
            <person name="Teles M."/>
            <person name="MacKenzie S."/>
            <person name="Amaro C."/>
        </authorList>
    </citation>
    <scope>NUCLEOTIDE SEQUENCE</scope>
</reference>
<organism evidence="1">
    <name type="scientific">Anguilla anguilla</name>
    <name type="common">European freshwater eel</name>
    <name type="synonym">Muraena anguilla</name>
    <dbReference type="NCBI Taxonomy" id="7936"/>
    <lineage>
        <taxon>Eukaryota</taxon>
        <taxon>Metazoa</taxon>
        <taxon>Chordata</taxon>
        <taxon>Craniata</taxon>
        <taxon>Vertebrata</taxon>
        <taxon>Euteleostomi</taxon>
        <taxon>Actinopterygii</taxon>
        <taxon>Neopterygii</taxon>
        <taxon>Teleostei</taxon>
        <taxon>Anguilliformes</taxon>
        <taxon>Anguillidae</taxon>
        <taxon>Anguilla</taxon>
    </lineage>
</organism>
<protein>
    <submittedName>
        <fullName evidence="1">Uncharacterized protein</fullName>
    </submittedName>
</protein>
<dbReference type="AlphaFoldDB" id="A0A0E9U575"/>
<reference evidence="1" key="1">
    <citation type="submission" date="2014-11" db="EMBL/GenBank/DDBJ databases">
        <authorList>
            <person name="Amaro Gonzalez C."/>
        </authorList>
    </citation>
    <scope>NUCLEOTIDE SEQUENCE</scope>
</reference>
<sequence length="32" mass="3640">MNLVQFAVRKTHNTTGKITSSPNCSHFYQLLC</sequence>
<accession>A0A0E9U575</accession>
<proteinExistence type="predicted"/>
<name>A0A0E9U575_ANGAN</name>
<dbReference type="EMBL" id="GBXM01059566">
    <property type="protein sequence ID" value="JAH49011.1"/>
    <property type="molecule type" value="Transcribed_RNA"/>
</dbReference>
<evidence type="ECO:0000313" key="1">
    <source>
        <dbReference type="EMBL" id="JAH60887.1"/>
    </source>
</evidence>
<dbReference type="EMBL" id="GBXM01047690">
    <property type="protein sequence ID" value="JAH60887.1"/>
    <property type="molecule type" value="Transcribed_RNA"/>
</dbReference>